<gene>
    <name evidence="7" type="ORF">GA0116948_11343</name>
</gene>
<dbReference type="GO" id="GO:0020037">
    <property type="term" value="F:heme binding"/>
    <property type="evidence" value="ECO:0007669"/>
    <property type="project" value="InterPro"/>
</dbReference>
<dbReference type="InterPro" id="IPR036909">
    <property type="entry name" value="Cyt_c-like_dom_sf"/>
</dbReference>
<keyword evidence="5" id="KW-0732">Signal</keyword>
<dbReference type="InterPro" id="IPR051459">
    <property type="entry name" value="Cytochrome_c-type_DH"/>
</dbReference>
<keyword evidence="3 4" id="KW-0408">Iron</keyword>
<dbReference type="InterPro" id="IPR009056">
    <property type="entry name" value="Cyt_c-like_dom"/>
</dbReference>
<reference evidence="7 8" key="1">
    <citation type="submission" date="2016-08" db="EMBL/GenBank/DDBJ databases">
        <authorList>
            <person name="Seilhamer J.J."/>
        </authorList>
    </citation>
    <scope>NUCLEOTIDE SEQUENCE [LARGE SCALE GENOMIC DNA]</scope>
    <source>
        <strain evidence="7 8">A37T2</strain>
    </source>
</reference>
<dbReference type="Pfam" id="PF00034">
    <property type="entry name" value="Cytochrom_C"/>
    <property type="match status" value="1"/>
</dbReference>
<sequence length="163" mass="17358">MKYFLAMGVLLLVGMQTALAQTKPPAKAPIKSATVTKPIPGKATAAGGLVASISRGKAVYTQYCLTCHQVDGGGVPRMNPPLIGTDYVKGDNVRLIKVVLQGFSEKVEIEGDTYSNTMAPHNFLTDQQVADVLTYIRNSFGNKVKGIQPAQVQQVRASLPAAK</sequence>
<evidence type="ECO:0000259" key="6">
    <source>
        <dbReference type="PROSITE" id="PS51007"/>
    </source>
</evidence>
<proteinExistence type="predicted"/>
<feature type="chain" id="PRO_5008691902" evidence="5">
    <location>
        <begin position="21"/>
        <end position="163"/>
    </location>
</feature>
<dbReference type="PANTHER" id="PTHR35008">
    <property type="entry name" value="BLL4482 PROTEIN-RELATED"/>
    <property type="match status" value="1"/>
</dbReference>
<organism evidence="7 8">
    <name type="scientific">Chitinophaga costaii</name>
    <dbReference type="NCBI Taxonomy" id="1335309"/>
    <lineage>
        <taxon>Bacteria</taxon>
        <taxon>Pseudomonadati</taxon>
        <taxon>Bacteroidota</taxon>
        <taxon>Chitinophagia</taxon>
        <taxon>Chitinophagales</taxon>
        <taxon>Chitinophagaceae</taxon>
        <taxon>Chitinophaga</taxon>
    </lineage>
</organism>
<evidence type="ECO:0000256" key="1">
    <source>
        <dbReference type="ARBA" id="ARBA00022617"/>
    </source>
</evidence>
<evidence type="ECO:0000313" key="8">
    <source>
        <dbReference type="Proteomes" id="UP000242818"/>
    </source>
</evidence>
<feature type="signal peptide" evidence="5">
    <location>
        <begin position="1"/>
        <end position="20"/>
    </location>
</feature>
<dbReference type="PANTHER" id="PTHR35008:SF8">
    <property type="entry name" value="ALCOHOL DEHYDROGENASE CYTOCHROME C SUBUNIT"/>
    <property type="match status" value="1"/>
</dbReference>
<protein>
    <submittedName>
        <fullName evidence="7">Cytochrome c, mono-and diheme variants</fullName>
    </submittedName>
</protein>
<evidence type="ECO:0000313" key="7">
    <source>
        <dbReference type="EMBL" id="SCC53368.1"/>
    </source>
</evidence>
<keyword evidence="8" id="KW-1185">Reference proteome</keyword>
<dbReference type="PROSITE" id="PS51007">
    <property type="entry name" value="CYTC"/>
    <property type="match status" value="1"/>
</dbReference>
<evidence type="ECO:0000256" key="4">
    <source>
        <dbReference type="PROSITE-ProRule" id="PRU00433"/>
    </source>
</evidence>
<dbReference type="EMBL" id="FMAR01000013">
    <property type="protein sequence ID" value="SCC53368.1"/>
    <property type="molecule type" value="Genomic_DNA"/>
</dbReference>
<dbReference type="AlphaFoldDB" id="A0A1C4FBJ1"/>
<dbReference type="RefSeq" id="WP_089714097.1">
    <property type="nucleotide sequence ID" value="NZ_FMAR01000013.1"/>
</dbReference>
<name>A0A1C4FBJ1_9BACT</name>
<accession>A0A1C4FBJ1</accession>
<dbReference type="OrthoDB" id="9811395at2"/>
<evidence type="ECO:0000256" key="5">
    <source>
        <dbReference type="SAM" id="SignalP"/>
    </source>
</evidence>
<keyword evidence="2 4" id="KW-0479">Metal-binding</keyword>
<dbReference type="GO" id="GO:0009055">
    <property type="term" value="F:electron transfer activity"/>
    <property type="evidence" value="ECO:0007669"/>
    <property type="project" value="InterPro"/>
</dbReference>
<dbReference type="GO" id="GO:0046872">
    <property type="term" value="F:metal ion binding"/>
    <property type="evidence" value="ECO:0007669"/>
    <property type="project" value="UniProtKB-KW"/>
</dbReference>
<dbReference type="STRING" id="1335309.GA0116948_11343"/>
<evidence type="ECO:0000256" key="3">
    <source>
        <dbReference type="ARBA" id="ARBA00023004"/>
    </source>
</evidence>
<dbReference type="Gene3D" id="1.10.760.10">
    <property type="entry name" value="Cytochrome c-like domain"/>
    <property type="match status" value="1"/>
</dbReference>
<evidence type="ECO:0000256" key="2">
    <source>
        <dbReference type="ARBA" id="ARBA00022723"/>
    </source>
</evidence>
<dbReference type="SUPFAM" id="SSF46626">
    <property type="entry name" value="Cytochrome c"/>
    <property type="match status" value="1"/>
</dbReference>
<dbReference type="Proteomes" id="UP000242818">
    <property type="component" value="Unassembled WGS sequence"/>
</dbReference>
<keyword evidence="1 4" id="KW-0349">Heme</keyword>
<feature type="domain" description="Cytochrome c" evidence="6">
    <location>
        <begin position="51"/>
        <end position="140"/>
    </location>
</feature>